<keyword evidence="4" id="KW-0808">Transferase</keyword>
<dbReference type="InterPro" id="IPR015421">
    <property type="entry name" value="PyrdxlP-dep_Trfase_major"/>
</dbReference>
<dbReference type="SUPFAM" id="SSF53383">
    <property type="entry name" value="PLP-dependent transferases"/>
    <property type="match status" value="1"/>
</dbReference>
<comment type="caution">
    <text evidence="4">The sequence shown here is derived from an EMBL/GenBank/DDBJ whole genome shotgun (WGS) entry which is preliminary data.</text>
</comment>
<sequence>MIPFLDLKKINLQYESSFKDVLNQILNEGWYILGQNLVKFEKEYAKYCQSKHCIGVANGLDALKLILRAYKELGVLENGDEIIVPSNTYIASILAISDNNLVPILVEPDLATYTIDVALIEENITSKTRGVLAVSLYGQTPDFTEIIRIAKKHSLKVIEDAAQSQGARHHDLISGGIADASGHSFYPGKNLGALGDGGAITTNNDDLANVVLALRNYGSHKKYENIYKGFNSRLDDIQAAFLTVKLKDLDNSNQSRSEIANRYLNEIKNPLITLPVQAKANKHVWHVFVIRTSNRDHLQDYLNQNGIQTVIHYPIPPHRQQAYSEMSKMTFPISEKIHNEVLSLPISPVMSMYQVDHVIDVINKYSN</sequence>
<keyword evidence="1 3" id="KW-0663">Pyridoxal phosphate</keyword>
<dbReference type="EMBL" id="JBBKYA010000002">
    <property type="protein sequence ID" value="MFD3275479.1"/>
    <property type="molecule type" value="Genomic_DNA"/>
</dbReference>
<evidence type="ECO:0000313" key="4">
    <source>
        <dbReference type="EMBL" id="MFD3275479.1"/>
    </source>
</evidence>
<proteinExistence type="inferred from homology"/>
<dbReference type="PANTHER" id="PTHR30244">
    <property type="entry name" value="TRANSAMINASE"/>
    <property type="match status" value="1"/>
</dbReference>
<dbReference type="CDD" id="cd00616">
    <property type="entry name" value="AHBA_syn"/>
    <property type="match status" value="1"/>
</dbReference>
<evidence type="ECO:0000256" key="3">
    <source>
        <dbReference type="RuleBase" id="RU004508"/>
    </source>
</evidence>
<evidence type="ECO:0000256" key="2">
    <source>
        <dbReference type="ARBA" id="ARBA00037999"/>
    </source>
</evidence>
<name>A0ABW6CXJ0_9BACT</name>
<accession>A0ABW6CXJ0</accession>
<dbReference type="PANTHER" id="PTHR30244:SF36">
    <property type="entry name" value="3-OXO-GLUCOSE-6-PHOSPHATE:GLUTAMATE AMINOTRANSFERASE"/>
    <property type="match status" value="1"/>
</dbReference>
<dbReference type="PIRSF" id="PIRSF000390">
    <property type="entry name" value="PLP_StrS"/>
    <property type="match status" value="1"/>
</dbReference>
<comment type="similarity">
    <text evidence="2 3">Belongs to the DegT/DnrJ/EryC1 family.</text>
</comment>
<dbReference type="RefSeq" id="WP_377975451.1">
    <property type="nucleotide sequence ID" value="NZ_JBBKYA010000002.1"/>
</dbReference>
<dbReference type="GO" id="GO:0008483">
    <property type="term" value="F:transaminase activity"/>
    <property type="evidence" value="ECO:0007669"/>
    <property type="project" value="UniProtKB-KW"/>
</dbReference>
<keyword evidence="4" id="KW-0032">Aminotransferase</keyword>
<dbReference type="Proteomes" id="UP001598114">
    <property type="component" value="Unassembled WGS sequence"/>
</dbReference>
<dbReference type="InterPro" id="IPR015424">
    <property type="entry name" value="PyrdxlP-dep_Trfase"/>
</dbReference>
<organism evidence="4 5">
    <name type="scientific">Aquirufa echingensis</name>
    <dbReference type="NCBI Taxonomy" id="3096516"/>
    <lineage>
        <taxon>Bacteria</taxon>
        <taxon>Pseudomonadati</taxon>
        <taxon>Bacteroidota</taxon>
        <taxon>Cytophagia</taxon>
        <taxon>Cytophagales</taxon>
        <taxon>Flectobacillaceae</taxon>
        <taxon>Aquirufa</taxon>
    </lineage>
</organism>
<evidence type="ECO:0000256" key="1">
    <source>
        <dbReference type="ARBA" id="ARBA00022898"/>
    </source>
</evidence>
<reference evidence="4 5" key="1">
    <citation type="submission" date="2024-03" db="EMBL/GenBank/DDBJ databases">
        <title>Aquirufa genome sequencing.</title>
        <authorList>
            <person name="Pitt A."/>
            <person name="Hahn M.W."/>
        </authorList>
    </citation>
    <scope>NUCLEOTIDE SEQUENCE [LARGE SCALE GENOMIC DNA]</scope>
    <source>
        <strain evidence="4 5">PLAD-142S6K</strain>
    </source>
</reference>
<evidence type="ECO:0000313" key="5">
    <source>
        <dbReference type="Proteomes" id="UP001598114"/>
    </source>
</evidence>
<dbReference type="InterPro" id="IPR015422">
    <property type="entry name" value="PyrdxlP-dep_Trfase_small"/>
</dbReference>
<gene>
    <name evidence="4" type="ORF">SKC38_04465</name>
</gene>
<dbReference type="Gene3D" id="3.40.640.10">
    <property type="entry name" value="Type I PLP-dependent aspartate aminotransferase-like (Major domain)"/>
    <property type="match status" value="1"/>
</dbReference>
<dbReference type="Gene3D" id="3.90.1150.10">
    <property type="entry name" value="Aspartate Aminotransferase, domain 1"/>
    <property type="match status" value="1"/>
</dbReference>
<protein>
    <submittedName>
        <fullName evidence="4">DegT/DnrJ/EryC1/StrS family aminotransferase</fullName>
        <ecNumber evidence="4">2.6.1.-</ecNumber>
    </submittedName>
</protein>
<dbReference type="InterPro" id="IPR000653">
    <property type="entry name" value="DegT/StrS_aminotransferase"/>
</dbReference>
<dbReference type="EC" id="2.6.1.-" evidence="4"/>
<dbReference type="Pfam" id="PF01041">
    <property type="entry name" value="DegT_DnrJ_EryC1"/>
    <property type="match status" value="1"/>
</dbReference>
<keyword evidence="5" id="KW-1185">Reference proteome</keyword>